<evidence type="ECO:0000313" key="2">
    <source>
        <dbReference type="EMBL" id="PVE04517.1"/>
    </source>
</evidence>
<dbReference type="EMBL" id="AZSP01000387">
    <property type="protein sequence ID" value="PVE04517.1"/>
    <property type="molecule type" value="Genomic_DNA"/>
</dbReference>
<accession>A0A2T7SNN0</accession>
<dbReference type="Proteomes" id="UP000245992">
    <property type="component" value="Unassembled WGS sequence"/>
</dbReference>
<comment type="caution">
    <text evidence="2">The sequence shown here is derived from an EMBL/GenBank/DDBJ whole genome shotgun (WGS) entry which is preliminary data.</text>
</comment>
<evidence type="ECO:0000313" key="3">
    <source>
        <dbReference type="Proteomes" id="UP000245992"/>
    </source>
</evidence>
<feature type="region of interest" description="Disordered" evidence="1">
    <location>
        <begin position="1"/>
        <end position="21"/>
    </location>
</feature>
<keyword evidence="3" id="KW-1185">Reference proteome</keyword>
<evidence type="ECO:0000256" key="1">
    <source>
        <dbReference type="SAM" id="MobiDB-lite"/>
    </source>
</evidence>
<proteinExistence type="predicted"/>
<protein>
    <recommendedName>
        <fullName evidence="4">GIY-YIG domain-containing protein</fullName>
    </recommendedName>
</protein>
<dbReference type="AlphaFoldDB" id="A0A2T7SNN0"/>
<gene>
    <name evidence="2" type="ORF">Y717_11435</name>
</gene>
<dbReference type="RefSeq" id="WP_051746079.1">
    <property type="nucleotide sequence ID" value="NZ_AZSP01000387.1"/>
</dbReference>
<dbReference type="OrthoDB" id="4301829at2"/>
<sequence length="151" mass="16593">MSGIRPGARTPKDAAPPPGPILRPPHVPLLARALGGYCSSDPYWSQVDTVEAFAPGLYLVVDAHGRIVWLGMAAGEQGVTGRIRKHLLEPWKLAHFHRVWVASAYDQISRPALEAAEGWAADALDLRTRMPYRTWPPSTDWLSLIGRQPVA</sequence>
<name>A0A2T7SNN0_9ACTN</name>
<organism evidence="2 3">
    <name type="scientific">Streptomyces scopuliridis RB72</name>
    <dbReference type="NCBI Taxonomy" id="1440053"/>
    <lineage>
        <taxon>Bacteria</taxon>
        <taxon>Bacillati</taxon>
        <taxon>Actinomycetota</taxon>
        <taxon>Actinomycetes</taxon>
        <taxon>Kitasatosporales</taxon>
        <taxon>Streptomycetaceae</taxon>
        <taxon>Streptomyces</taxon>
    </lineage>
</organism>
<reference evidence="2 3" key="1">
    <citation type="submission" date="2013-12" db="EMBL/GenBank/DDBJ databases">
        <title>Annotated genome of Streptomyces scopuliridis.</title>
        <authorList>
            <person name="Olson J.B."/>
        </authorList>
    </citation>
    <scope>NUCLEOTIDE SEQUENCE [LARGE SCALE GENOMIC DNA]</scope>
    <source>
        <strain evidence="2 3">RB72</strain>
    </source>
</reference>
<evidence type="ECO:0008006" key="4">
    <source>
        <dbReference type="Google" id="ProtNLM"/>
    </source>
</evidence>